<evidence type="ECO:0000256" key="1">
    <source>
        <dbReference type="SAM" id="MobiDB-lite"/>
    </source>
</evidence>
<dbReference type="EMBL" id="AWGH01000004">
    <property type="protein sequence ID" value="ODO05149.1"/>
    <property type="molecule type" value="Genomic_DNA"/>
</dbReference>
<comment type="caution">
    <text evidence="2">The sequence shown here is derived from an EMBL/GenBank/DDBJ whole genome shotgun (WGS) entry which is preliminary data.</text>
</comment>
<dbReference type="OrthoDB" id="3983163at2759"/>
<evidence type="ECO:0000313" key="3">
    <source>
        <dbReference type="Proteomes" id="UP000094819"/>
    </source>
</evidence>
<dbReference type="GeneID" id="30191050"/>
<name>A0A1E3JWB7_9TREE</name>
<organism evidence="2 3">
    <name type="scientific">Cryptococcus wingfieldii CBS 7118</name>
    <dbReference type="NCBI Taxonomy" id="1295528"/>
    <lineage>
        <taxon>Eukaryota</taxon>
        <taxon>Fungi</taxon>
        <taxon>Dikarya</taxon>
        <taxon>Basidiomycota</taxon>
        <taxon>Agaricomycotina</taxon>
        <taxon>Tremellomycetes</taxon>
        <taxon>Tremellales</taxon>
        <taxon>Cryptococcaceae</taxon>
        <taxon>Cryptococcus</taxon>
    </lineage>
</organism>
<reference evidence="2 3" key="1">
    <citation type="submission" date="2016-06" db="EMBL/GenBank/DDBJ databases">
        <title>Evolution of pathogenesis and genome organization in the Tremellales.</title>
        <authorList>
            <person name="Cuomo C."/>
            <person name="Litvintseva A."/>
            <person name="Heitman J."/>
            <person name="Chen Y."/>
            <person name="Sun S."/>
            <person name="Springer D."/>
            <person name="Dromer F."/>
            <person name="Young S."/>
            <person name="Zeng Q."/>
            <person name="Chapman S."/>
            <person name="Gujja S."/>
            <person name="Saif S."/>
            <person name="Birren B."/>
        </authorList>
    </citation>
    <scope>NUCLEOTIDE SEQUENCE [LARGE SCALE GENOMIC DNA]</scope>
    <source>
        <strain evidence="2 3">CBS 7118</strain>
    </source>
</reference>
<feature type="region of interest" description="Disordered" evidence="1">
    <location>
        <begin position="1"/>
        <end position="33"/>
    </location>
</feature>
<feature type="compositionally biased region" description="Polar residues" evidence="1">
    <location>
        <begin position="1"/>
        <end position="16"/>
    </location>
</feature>
<sequence>MSTHPASSRPSPNINAPRNRGAGTSLAGPLSGSFVSKCGENKPVIEVTNRLVKPSPSSRSDSEKVVVDPVFLKNPPQAKSWGDLNGWTLAVFGQVRGRQRQSGWTARVKNAFRQPDLPSRWATQSKACEHIDKAEIWLPQMRDHGNLA</sequence>
<proteinExistence type="predicted"/>
<dbReference type="AlphaFoldDB" id="A0A1E3JWB7"/>
<accession>A0A1E3JWB7</accession>
<dbReference type="RefSeq" id="XP_019033804.1">
    <property type="nucleotide sequence ID" value="XM_019173997.1"/>
</dbReference>
<protein>
    <submittedName>
        <fullName evidence="2">Uncharacterized protein</fullName>
    </submittedName>
</protein>
<dbReference type="Proteomes" id="UP000094819">
    <property type="component" value="Unassembled WGS sequence"/>
</dbReference>
<evidence type="ECO:0000313" key="2">
    <source>
        <dbReference type="EMBL" id="ODO05149.1"/>
    </source>
</evidence>
<gene>
    <name evidence="2" type="ORF">L198_01837</name>
</gene>
<keyword evidence="3" id="KW-1185">Reference proteome</keyword>